<sequence>MPRFDALPAPVREDCICLLEAGLEAASAGWTRHSGVPILTVTLHDACEIRVRRARYADYAFGDPWDPMDPVEMSAHPLLAEARCGALVYGDRVHRHHSGRLLRSALSTLGVEAPHEPDKAVKIQVVHTAVAPGAPDPAIFKFRIAGSGPAPARLRYAESPQQILGALERPVALRLDCRPGDTITLTPA</sequence>
<reference evidence="1" key="1">
    <citation type="submission" date="2021-01" db="EMBL/GenBank/DDBJ databases">
        <title>Whole genome shotgun sequence of Planobispora takensis NBRC 109077.</title>
        <authorList>
            <person name="Komaki H."/>
            <person name="Tamura T."/>
        </authorList>
    </citation>
    <scope>NUCLEOTIDE SEQUENCE</scope>
    <source>
        <strain evidence="1">NBRC 109077</strain>
    </source>
</reference>
<dbReference type="EMBL" id="BOOK01000057">
    <property type="protein sequence ID" value="GII04866.1"/>
    <property type="molecule type" value="Genomic_DNA"/>
</dbReference>
<organism evidence="1 2">
    <name type="scientific">Planobispora takensis</name>
    <dbReference type="NCBI Taxonomy" id="1367882"/>
    <lineage>
        <taxon>Bacteria</taxon>
        <taxon>Bacillati</taxon>
        <taxon>Actinomycetota</taxon>
        <taxon>Actinomycetes</taxon>
        <taxon>Streptosporangiales</taxon>
        <taxon>Streptosporangiaceae</taxon>
        <taxon>Planobispora</taxon>
    </lineage>
</organism>
<name>A0A8J3T439_9ACTN</name>
<accession>A0A8J3T439</accession>
<evidence type="ECO:0000313" key="2">
    <source>
        <dbReference type="Proteomes" id="UP000634476"/>
    </source>
</evidence>
<keyword evidence="2" id="KW-1185">Reference proteome</keyword>
<comment type="caution">
    <text evidence="1">The sequence shown here is derived from an EMBL/GenBank/DDBJ whole genome shotgun (WGS) entry which is preliminary data.</text>
</comment>
<protein>
    <submittedName>
        <fullName evidence="1">Uncharacterized protein</fullName>
    </submittedName>
</protein>
<gene>
    <name evidence="1" type="ORF">Pta02_68740</name>
</gene>
<proteinExistence type="predicted"/>
<dbReference type="Proteomes" id="UP000634476">
    <property type="component" value="Unassembled WGS sequence"/>
</dbReference>
<dbReference type="RefSeq" id="WP_203879103.1">
    <property type="nucleotide sequence ID" value="NZ_BOOK01000057.1"/>
</dbReference>
<evidence type="ECO:0000313" key="1">
    <source>
        <dbReference type="EMBL" id="GII04866.1"/>
    </source>
</evidence>
<dbReference type="AlphaFoldDB" id="A0A8J3T439"/>